<dbReference type="Pfam" id="PF01770">
    <property type="entry name" value="Folate_carrier"/>
    <property type="match status" value="1"/>
</dbReference>
<dbReference type="EMBL" id="AAZO01000045">
    <property type="status" value="NOT_ANNOTATED_CDS"/>
    <property type="molecule type" value="Genomic_DNA"/>
</dbReference>
<reference evidence="3" key="1">
    <citation type="submission" date="2007-04" db="EMBL/GenBank/DDBJ databases">
        <title>Annotation of Pediculus humanus corporis strain USDA.</title>
        <authorList>
            <person name="Kirkness E."/>
            <person name="Hannick L."/>
            <person name="Hass B."/>
            <person name="Bruggner R."/>
            <person name="Lawson D."/>
            <person name="Bidwell S."/>
            <person name="Joardar V."/>
            <person name="Caler E."/>
            <person name="Walenz B."/>
            <person name="Inman J."/>
            <person name="Schobel S."/>
            <person name="Galinsky K."/>
            <person name="Amedeo P."/>
            <person name="Strausberg R."/>
        </authorList>
    </citation>
    <scope>NUCLEOTIDE SEQUENCE</scope>
    <source>
        <strain evidence="3">USDA</strain>
    </source>
</reference>
<evidence type="ECO:0000256" key="2">
    <source>
        <dbReference type="SAM" id="Phobius"/>
    </source>
</evidence>
<evidence type="ECO:0008006" key="6">
    <source>
        <dbReference type="Google" id="ProtNLM"/>
    </source>
</evidence>
<dbReference type="EMBL" id="AAZO01000046">
    <property type="status" value="NOT_ANNOTATED_CDS"/>
    <property type="molecule type" value="Genomic_DNA"/>
</dbReference>
<dbReference type="CTD" id="8233384"/>
<dbReference type="HOGENOM" id="CLU_036909_0_1_1"/>
<keyword evidence="2" id="KW-0472">Membrane</keyword>
<feature type="transmembrane region" description="Helical" evidence="2">
    <location>
        <begin position="267"/>
        <end position="290"/>
    </location>
</feature>
<evidence type="ECO:0000313" key="5">
    <source>
        <dbReference type="Proteomes" id="UP000009046"/>
    </source>
</evidence>
<gene>
    <name evidence="4" type="primary">8233384</name>
    <name evidence="3" type="ORF">Phum_PHUM003790</name>
</gene>
<organism>
    <name type="scientific">Pediculus humanus subsp. corporis</name>
    <name type="common">Body louse</name>
    <dbReference type="NCBI Taxonomy" id="121224"/>
    <lineage>
        <taxon>Eukaryota</taxon>
        <taxon>Metazoa</taxon>
        <taxon>Ecdysozoa</taxon>
        <taxon>Arthropoda</taxon>
        <taxon>Hexapoda</taxon>
        <taxon>Insecta</taxon>
        <taxon>Pterygota</taxon>
        <taxon>Neoptera</taxon>
        <taxon>Paraneoptera</taxon>
        <taxon>Psocodea</taxon>
        <taxon>Troctomorpha</taxon>
        <taxon>Phthiraptera</taxon>
        <taxon>Anoplura</taxon>
        <taxon>Pediculidae</taxon>
        <taxon>Pediculus</taxon>
    </lineage>
</organism>
<keyword evidence="2" id="KW-0812">Transmembrane</keyword>
<dbReference type="KEGG" id="phu:Phum_PHUM003790"/>
<dbReference type="InterPro" id="IPR036259">
    <property type="entry name" value="MFS_trans_sf"/>
</dbReference>
<dbReference type="GeneID" id="8233384"/>
<feature type="transmembrane region" description="Helical" evidence="2">
    <location>
        <begin position="76"/>
        <end position="94"/>
    </location>
</feature>
<dbReference type="PANTHER" id="PTHR10686">
    <property type="entry name" value="FOLATE TRANSPORTER"/>
    <property type="match status" value="1"/>
</dbReference>
<sequence>MSFKMEWNRIISILCVYGFLKEFRPSEPFISPFLNGPHKNFTEEEINQQIYPVATYSNLSLLVIIFLLTDLLKYKPVIILGGVAGIITWTILPLAKNLSVIQVSQFFYGLFSATEVAYYSYLYAKLDKAHYQRATSLAKAVILIGKASSGLTSQVLLHFCVMDYLELNYITLGALTLATIWALFFPSVSHSAICTYLVGFLKLRWDIYGELVLAVCSIVQGTLILQSTHVDALITNYILFIAFRAVYQSSNTIASSEIAKHIHSESYALVFGLNTFVALLGQTILTVLVIDYLKMNIKTQFFIYGSYYIVIGIAFALSGVFSIFKYCKSKLTKKSSSGDI</sequence>
<reference evidence="3" key="2">
    <citation type="submission" date="2007-04" db="EMBL/GenBank/DDBJ databases">
        <title>The genome of the human body louse.</title>
        <authorList>
            <consortium name="The Human Body Louse Genome Consortium"/>
            <person name="Kirkness E."/>
            <person name="Walenz B."/>
            <person name="Hass B."/>
            <person name="Bruggner R."/>
            <person name="Strausberg R."/>
        </authorList>
    </citation>
    <scope>NUCLEOTIDE SEQUENCE</scope>
    <source>
        <strain evidence="3">USDA</strain>
    </source>
</reference>
<evidence type="ECO:0000313" key="3">
    <source>
        <dbReference type="EMBL" id="EEB09906.1"/>
    </source>
</evidence>
<evidence type="ECO:0000256" key="1">
    <source>
        <dbReference type="ARBA" id="ARBA00005773"/>
    </source>
</evidence>
<dbReference type="InParanoid" id="E0V950"/>
<keyword evidence="5" id="KW-1185">Reference proteome</keyword>
<keyword evidence="2" id="KW-1133">Transmembrane helix</keyword>
<proteinExistence type="inferred from homology"/>
<protein>
    <recommendedName>
        <fullName evidence="6">Thiamine transporter</fullName>
    </recommendedName>
</protein>
<dbReference type="eggNOG" id="KOG3810">
    <property type="taxonomic scope" value="Eukaryota"/>
</dbReference>
<dbReference type="AlphaFoldDB" id="E0V950"/>
<feature type="transmembrane region" description="Helical" evidence="2">
    <location>
        <begin position="205"/>
        <end position="224"/>
    </location>
</feature>
<feature type="transmembrane region" description="Helical" evidence="2">
    <location>
        <begin position="169"/>
        <end position="198"/>
    </location>
</feature>
<dbReference type="EMBL" id="DS234988">
    <property type="protein sequence ID" value="EEB09906.1"/>
    <property type="molecule type" value="Genomic_DNA"/>
</dbReference>
<dbReference type="Gene3D" id="1.20.1250.20">
    <property type="entry name" value="MFS general substrate transporter like domains"/>
    <property type="match status" value="1"/>
</dbReference>
<feature type="transmembrane region" description="Helical" evidence="2">
    <location>
        <begin position="230"/>
        <end position="247"/>
    </location>
</feature>
<dbReference type="SUPFAM" id="SSF103473">
    <property type="entry name" value="MFS general substrate transporter"/>
    <property type="match status" value="1"/>
</dbReference>
<dbReference type="OMA" id="HAHENRS"/>
<dbReference type="VEuPathDB" id="VectorBase:PHUM003790"/>
<dbReference type="InterPro" id="IPR002666">
    <property type="entry name" value="Folate_carrier"/>
</dbReference>
<dbReference type="Proteomes" id="UP000009046">
    <property type="component" value="Unassembled WGS sequence"/>
</dbReference>
<comment type="similarity">
    <text evidence="1">Belongs to the reduced folate carrier (RFC) transporter (TC 2.A.48) family.</text>
</comment>
<dbReference type="PANTHER" id="PTHR10686:SF18">
    <property type="entry name" value="IP11787P-RELATED"/>
    <property type="match status" value="1"/>
</dbReference>
<feature type="transmembrane region" description="Helical" evidence="2">
    <location>
        <begin position="106"/>
        <end position="124"/>
    </location>
</feature>
<dbReference type="GO" id="GO:0005886">
    <property type="term" value="C:plasma membrane"/>
    <property type="evidence" value="ECO:0007669"/>
    <property type="project" value="TreeGrafter"/>
</dbReference>
<dbReference type="GO" id="GO:0090482">
    <property type="term" value="F:vitamin transmembrane transporter activity"/>
    <property type="evidence" value="ECO:0007669"/>
    <property type="project" value="InterPro"/>
</dbReference>
<feature type="transmembrane region" description="Helical" evidence="2">
    <location>
        <begin position="49"/>
        <end position="69"/>
    </location>
</feature>
<dbReference type="EnsemblMetazoa" id="PHUM003790-RA">
    <property type="protein sequence ID" value="PHUM003790-PA"/>
    <property type="gene ID" value="PHUM003790"/>
</dbReference>
<feature type="transmembrane region" description="Helical" evidence="2">
    <location>
        <begin position="302"/>
        <end position="324"/>
    </location>
</feature>
<accession>E0V950</accession>
<dbReference type="OrthoDB" id="18814at2759"/>
<evidence type="ECO:0000313" key="4">
    <source>
        <dbReference type="EnsemblMetazoa" id="PHUM003790-PA"/>
    </source>
</evidence>
<reference evidence="4" key="3">
    <citation type="submission" date="2020-05" db="UniProtKB">
        <authorList>
            <consortium name="EnsemblMetazoa"/>
        </authorList>
    </citation>
    <scope>IDENTIFICATION</scope>
    <source>
        <strain evidence="4">USDA</strain>
    </source>
</reference>
<dbReference type="RefSeq" id="XP_002422644.1">
    <property type="nucleotide sequence ID" value="XM_002422599.1"/>
</dbReference>
<name>E0V950_PEDHC</name>